<dbReference type="PROSITE" id="PS50137">
    <property type="entry name" value="DS_RBD"/>
    <property type="match status" value="1"/>
</dbReference>
<dbReference type="AlphaFoldDB" id="A0A9Q1EHR2"/>
<protein>
    <recommendedName>
        <fullName evidence="3">DRBM domain-containing protein</fullName>
    </recommendedName>
</protein>
<reference evidence="4" key="1">
    <citation type="journal article" date="2023" name="Science">
        <title>Genome structures resolve the early diversification of teleost fishes.</title>
        <authorList>
            <person name="Parey E."/>
            <person name="Louis A."/>
            <person name="Montfort J."/>
            <person name="Bouchez O."/>
            <person name="Roques C."/>
            <person name="Iampietro C."/>
            <person name="Lluch J."/>
            <person name="Castinel A."/>
            <person name="Donnadieu C."/>
            <person name="Desvignes T."/>
            <person name="Floi Bucao C."/>
            <person name="Jouanno E."/>
            <person name="Wen M."/>
            <person name="Mejri S."/>
            <person name="Dirks R."/>
            <person name="Jansen H."/>
            <person name="Henkel C."/>
            <person name="Chen W.J."/>
            <person name="Zahm M."/>
            <person name="Cabau C."/>
            <person name="Klopp C."/>
            <person name="Thompson A.W."/>
            <person name="Robinson-Rechavi M."/>
            <person name="Braasch I."/>
            <person name="Lecointre G."/>
            <person name="Bobe J."/>
            <person name="Postlethwait J.H."/>
            <person name="Berthelot C."/>
            <person name="Roest Crollius H."/>
            <person name="Guiguen Y."/>
        </authorList>
    </citation>
    <scope>NUCLEOTIDE SEQUENCE</scope>
    <source>
        <strain evidence="4">WJC10195</strain>
    </source>
</reference>
<evidence type="ECO:0000256" key="1">
    <source>
        <dbReference type="PROSITE-ProRule" id="PRU00266"/>
    </source>
</evidence>
<dbReference type="Gene3D" id="3.30.160.20">
    <property type="match status" value="1"/>
</dbReference>
<proteinExistence type="predicted"/>
<dbReference type="SUPFAM" id="SSF54768">
    <property type="entry name" value="dsRNA-binding domain-like"/>
    <property type="match status" value="1"/>
</dbReference>
<dbReference type="EMBL" id="JAINUF010000017">
    <property type="protein sequence ID" value="KAJ8339033.1"/>
    <property type="molecule type" value="Genomic_DNA"/>
</dbReference>
<keyword evidence="1" id="KW-0694">RNA-binding</keyword>
<keyword evidence="5" id="KW-1185">Reference proteome</keyword>
<evidence type="ECO:0000259" key="3">
    <source>
        <dbReference type="PROSITE" id="PS50137"/>
    </source>
</evidence>
<dbReference type="Proteomes" id="UP001152622">
    <property type="component" value="Chromosome 17"/>
</dbReference>
<dbReference type="InterPro" id="IPR014720">
    <property type="entry name" value="dsRBD_dom"/>
</dbReference>
<accession>A0A9Q1EHR2</accession>
<name>A0A9Q1EHR2_SYNKA</name>
<feature type="region of interest" description="Disordered" evidence="2">
    <location>
        <begin position="84"/>
        <end position="126"/>
    </location>
</feature>
<evidence type="ECO:0000313" key="4">
    <source>
        <dbReference type="EMBL" id="KAJ8339033.1"/>
    </source>
</evidence>
<gene>
    <name evidence="4" type="ORF">SKAU_G00358190</name>
</gene>
<sequence length="140" mass="14680">MPLNLSTSSYRRAAAATTSASSWRWKWTGRSSGGRGPNKKVAKASAALAALEKLFSGPNAIGNKKKKIIPQVWGAITAAAAIAAQAARGRGRGGPWPEGRSLAPPRHLDTSHQGTGPHTGTAPPPLQHTVYPRECFCCLS</sequence>
<organism evidence="4 5">
    <name type="scientific">Synaphobranchus kaupii</name>
    <name type="common">Kaup's arrowtooth eel</name>
    <dbReference type="NCBI Taxonomy" id="118154"/>
    <lineage>
        <taxon>Eukaryota</taxon>
        <taxon>Metazoa</taxon>
        <taxon>Chordata</taxon>
        <taxon>Craniata</taxon>
        <taxon>Vertebrata</taxon>
        <taxon>Euteleostomi</taxon>
        <taxon>Actinopterygii</taxon>
        <taxon>Neopterygii</taxon>
        <taxon>Teleostei</taxon>
        <taxon>Anguilliformes</taxon>
        <taxon>Synaphobranchidae</taxon>
        <taxon>Synaphobranchus</taxon>
    </lineage>
</organism>
<dbReference type="GO" id="GO:0003723">
    <property type="term" value="F:RNA binding"/>
    <property type="evidence" value="ECO:0007669"/>
    <property type="project" value="UniProtKB-UniRule"/>
</dbReference>
<comment type="caution">
    <text evidence="4">The sequence shown here is derived from an EMBL/GenBank/DDBJ whole genome shotgun (WGS) entry which is preliminary data.</text>
</comment>
<evidence type="ECO:0000256" key="2">
    <source>
        <dbReference type="SAM" id="MobiDB-lite"/>
    </source>
</evidence>
<feature type="domain" description="DRBM" evidence="3">
    <location>
        <begin position="34"/>
        <end position="56"/>
    </location>
</feature>
<evidence type="ECO:0000313" key="5">
    <source>
        <dbReference type="Proteomes" id="UP001152622"/>
    </source>
</evidence>